<name>A0A2P5A8V4_PARAD</name>
<dbReference type="EMBL" id="JXTB01000767">
    <property type="protein sequence ID" value="PON32949.1"/>
    <property type="molecule type" value="Genomic_DNA"/>
</dbReference>
<accession>A0A2P5A8V4</accession>
<feature type="compositionally biased region" description="Basic residues" evidence="1">
    <location>
        <begin position="71"/>
        <end position="80"/>
    </location>
</feature>
<organism evidence="2 3">
    <name type="scientific">Parasponia andersonii</name>
    <name type="common">Sponia andersonii</name>
    <dbReference type="NCBI Taxonomy" id="3476"/>
    <lineage>
        <taxon>Eukaryota</taxon>
        <taxon>Viridiplantae</taxon>
        <taxon>Streptophyta</taxon>
        <taxon>Embryophyta</taxon>
        <taxon>Tracheophyta</taxon>
        <taxon>Spermatophyta</taxon>
        <taxon>Magnoliopsida</taxon>
        <taxon>eudicotyledons</taxon>
        <taxon>Gunneridae</taxon>
        <taxon>Pentapetalae</taxon>
        <taxon>rosids</taxon>
        <taxon>fabids</taxon>
        <taxon>Rosales</taxon>
        <taxon>Cannabaceae</taxon>
        <taxon>Parasponia</taxon>
    </lineage>
</organism>
<feature type="region of interest" description="Disordered" evidence="1">
    <location>
        <begin position="49"/>
        <end position="87"/>
    </location>
</feature>
<reference evidence="3" key="1">
    <citation type="submission" date="2016-06" db="EMBL/GenBank/DDBJ databases">
        <title>Parallel loss of symbiosis genes in relatives of nitrogen-fixing non-legume Parasponia.</title>
        <authorList>
            <person name="Van Velzen R."/>
            <person name="Holmer R."/>
            <person name="Bu F."/>
            <person name="Rutten L."/>
            <person name="Van Zeijl A."/>
            <person name="Liu W."/>
            <person name="Santuari L."/>
            <person name="Cao Q."/>
            <person name="Sharma T."/>
            <person name="Shen D."/>
            <person name="Roswanjaya Y."/>
            <person name="Wardhani T."/>
            <person name="Kalhor M.S."/>
            <person name="Jansen J."/>
            <person name="Van den Hoogen J."/>
            <person name="Gungor B."/>
            <person name="Hartog M."/>
            <person name="Hontelez J."/>
            <person name="Verver J."/>
            <person name="Yang W.-C."/>
            <person name="Schijlen E."/>
            <person name="Repin R."/>
            <person name="Schilthuizen M."/>
            <person name="Schranz E."/>
            <person name="Heidstra R."/>
            <person name="Miyata K."/>
            <person name="Fedorova E."/>
            <person name="Kohlen W."/>
            <person name="Bisseling T."/>
            <person name="Smit S."/>
            <person name="Geurts R."/>
        </authorList>
    </citation>
    <scope>NUCLEOTIDE SEQUENCE [LARGE SCALE GENOMIC DNA]</scope>
    <source>
        <strain evidence="3">cv. WU1-14</strain>
    </source>
</reference>
<protein>
    <submittedName>
        <fullName evidence="2">Uncharacterized protein</fullName>
    </submittedName>
</protein>
<proteinExistence type="predicted"/>
<keyword evidence="3" id="KW-1185">Reference proteome</keyword>
<dbReference type="Proteomes" id="UP000237105">
    <property type="component" value="Unassembled WGS sequence"/>
</dbReference>
<dbReference type="AlphaFoldDB" id="A0A2P5A8V4"/>
<comment type="caution">
    <text evidence="2">The sequence shown here is derived from an EMBL/GenBank/DDBJ whole genome shotgun (WGS) entry which is preliminary data.</text>
</comment>
<evidence type="ECO:0000313" key="3">
    <source>
        <dbReference type="Proteomes" id="UP000237105"/>
    </source>
</evidence>
<sequence>MVLEQRALPRLGEVLELGQERLEHVIQRAEHRQAPGEVVLEGADGVGVGEQSVGEDLAPVGGHDPGDVDLRRRRRRRRSGGRREDLADLDDGDVVGELLHGLDELGPERAVVVLGGKPDFSAVEVGDVDEAGGARGGAGGLEHGGSEGGAVGDLVELLGAEVVEEDVDGEDVLDGVDGWVLGEDVVHGGVVDGADGDGGPPVDLGGEVGQGQVVVEGRELRVLREDLRDVVGLSAAARGKDHRHGQDGNGGGYSRSEELHCCGLERESKRENSRERERVK</sequence>
<evidence type="ECO:0000313" key="2">
    <source>
        <dbReference type="EMBL" id="PON32949.1"/>
    </source>
</evidence>
<gene>
    <name evidence="2" type="ORF">PanWU01x14_356890</name>
</gene>
<evidence type="ECO:0000256" key="1">
    <source>
        <dbReference type="SAM" id="MobiDB-lite"/>
    </source>
</evidence>
<feature type="region of interest" description="Disordered" evidence="1">
    <location>
        <begin position="237"/>
        <end position="257"/>
    </location>
</feature>